<dbReference type="Gene3D" id="1.10.8.730">
    <property type="match status" value="1"/>
</dbReference>
<dbReference type="AlphaFoldDB" id="D7BJR3"/>
<dbReference type="HOGENOM" id="CLU_336466_0_0_0"/>
<reference evidence="2 3" key="1">
    <citation type="journal article" date="2010" name="Stand. Genomic Sci.">
        <title>Complete genome sequence of Meiothermus silvanus type strain (VI-R2).</title>
        <authorList>
            <person name="Sikorski J."/>
            <person name="Tindall B.J."/>
            <person name="Lowry S."/>
            <person name="Lucas S."/>
            <person name="Nolan M."/>
            <person name="Copeland A."/>
            <person name="Glavina Del Rio T."/>
            <person name="Tice H."/>
            <person name="Cheng J.F."/>
            <person name="Han C."/>
            <person name="Pitluck S."/>
            <person name="Liolios K."/>
            <person name="Ivanova N."/>
            <person name="Mavromatis K."/>
            <person name="Mikhailova N."/>
            <person name="Pati A."/>
            <person name="Goodwin L."/>
            <person name="Chen A."/>
            <person name="Palaniappan K."/>
            <person name="Land M."/>
            <person name="Hauser L."/>
            <person name="Chang Y.J."/>
            <person name="Jeffries C.D."/>
            <person name="Rohde M."/>
            <person name="Goker M."/>
            <person name="Woyke T."/>
            <person name="Bristow J."/>
            <person name="Eisen J.A."/>
            <person name="Markowitz V."/>
            <person name="Hugenholtz P."/>
            <person name="Kyrpides N.C."/>
            <person name="Klenk H.P."/>
            <person name="Lapidus A."/>
        </authorList>
    </citation>
    <scope>NUCLEOTIDE SEQUENCE [LARGE SCALE GENOMIC DNA]</scope>
    <source>
        <strain evidence="3">ATCC 700542 / DSM 9946 / VI-R2</strain>
        <plasmid evidence="3">Plasmid pMESIL02</plasmid>
    </source>
</reference>
<geneLocation type="plasmid" evidence="2 3">
    <name>pMESIL02</name>
</geneLocation>
<dbReference type="PANTHER" id="PTHR30121:SF6">
    <property type="entry name" value="SLR6007 PROTEIN"/>
    <property type="match status" value="1"/>
</dbReference>
<dbReference type="CDD" id="cd01127">
    <property type="entry name" value="TrwB_TraG_TraD_VirD4"/>
    <property type="match status" value="1"/>
</dbReference>
<feature type="domain" description="TraG P-loop" evidence="1">
    <location>
        <begin position="457"/>
        <end position="824"/>
    </location>
</feature>
<evidence type="ECO:0000313" key="2">
    <source>
        <dbReference type="EMBL" id="ADH65419.1"/>
    </source>
</evidence>
<dbReference type="PANTHER" id="PTHR30121">
    <property type="entry name" value="UNCHARACTERIZED PROTEIN YJGR-RELATED"/>
    <property type="match status" value="1"/>
</dbReference>
<dbReference type="InterPro" id="IPR025955">
    <property type="entry name" value="TraC/Conjuga_ATPase"/>
</dbReference>
<name>D7BJR3_ALLS1</name>
<protein>
    <submittedName>
        <fullName evidence="2">Type IV secretory pathway VirB4 protein</fullName>
    </submittedName>
</protein>
<keyword evidence="2" id="KW-0614">Plasmid</keyword>
<dbReference type="Gene3D" id="3.40.50.300">
    <property type="entry name" value="P-loop containing nucleotide triphosphate hydrolases"/>
    <property type="match status" value="1"/>
</dbReference>
<sequence>MYTKPLHTLLPYWEIHEGVMFLEDGRYEVGVAVNPGPDLFRSNGDRSLLLTQLRGLLESVVPTGERLRIIVESRHGDAEEIATYRSGKERGRAVFRMLAEERARMQEGLARKGLRLSWRVYFTVSGGQPRTGGSNALSYLLGRAAAALGSGGKVARYTPFAPMEIRGLLEQAHALRDSLLGYLSRAGFEAWAMDDQEVFRLCYRFLNDHEAPAPYRIDPGYATEGTLRREPERDPQTLKRALGRTEIYNVARDYLHLGLDYVRMYSMYGLPSATQYGMLNNALIQERSYLIVDVQHPPQGAVLQKLENRKRQAWQLNSDTSSAPESSVANAVQDLLEALRRQEKSGEHFLRWGASLLVRGDSVEHLDAIERIMLPRLGDMMGAKWRRNGEYLAYPYSLLLPFSGRSQDILFSGLSNNVSQASVFYGPWVRPRLKRATCLSTNRYSSFTNIDLFDPKTTNWNTAVIGASGSGKTFTVQMLLSDAMAEGEMDLIIVDKKGDYTPLVTLAGGATISIAPGAGVTLNMFDLPPGATEPSEEKLTFLQRVFHILKSGSPDEEIHLKEQLWMEAVRTAYQAALERLPGEEGFRLGTVTLSDVLNTLPNLGKLSGRPIEAEEKTLARKLAIELSVWTQGAMGRFLDGKTNVVMGDNPVVYFDIAGFDAFDDPRVTALGISLIAQLIYDRLNRRPRERKKLILFDEAHAVFKIEASAALVTDLYRRARSYGAGVWTITQSIADYQGPFVKGVLDSTSIFMILRVPEQEELVVQTLGLPESMVDYLATLERRNGEWSELLYFLRGEDSRLQGDILRIAPTPLDYWAFTSSARDVARRRALEAERGLLEALGLLSGVDTAPYRPWFAEEQLVEETA</sequence>
<dbReference type="RefSeq" id="WP_013159893.1">
    <property type="nucleotide sequence ID" value="NC_014214.1"/>
</dbReference>
<keyword evidence="3" id="KW-1185">Reference proteome</keyword>
<evidence type="ECO:0000313" key="3">
    <source>
        <dbReference type="Proteomes" id="UP000001916"/>
    </source>
</evidence>
<evidence type="ECO:0000259" key="1">
    <source>
        <dbReference type="Pfam" id="PF19044"/>
    </source>
</evidence>
<gene>
    <name evidence="2" type="ORF">Mesil_3629</name>
</gene>
<dbReference type="Pfam" id="PF11130">
    <property type="entry name" value="TraC_F_IV"/>
    <property type="match status" value="1"/>
</dbReference>
<dbReference type="InterPro" id="IPR043964">
    <property type="entry name" value="P-loop_TraG"/>
</dbReference>
<dbReference type="InterPro" id="IPR027417">
    <property type="entry name" value="P-loop_NTPase"/>
</dbReference>
<dbReference type="InterPro" id="IPR051162">
    <property type="entry name" value="T4SS_component"/>
</dbReference>
<dbReference type="Proteomes" id="UP000001916">
    <property type="component" value="Plasmid pMESIL02"/>
</dbReference>
<dbReference type="SUPFAM" id="SSF52540">
    <property type="entry name" value="P-loop containing nucleoside triphosphate hydrolases"/>
    <property type="match status" value="1"/>
</dbReference>
<proteinExistence type="predicted"/>
<accession>D7BJR3</accession>
<dbReference type="Pfam" id="PF19044">
    <property type="entry name" value="P-loop_TraG"/>
    <property type="match status" value="1"/>
</dbReference>
<dbReference type="OrthoDB" id="9804380at2"/>
<dbReference type="EMBL" id="CP002044">
    <property type="protein sequence ID" value="ADH65419.1"/>
    <property type="molecule type" value="Genomic_DNA"/>
</dbReference>
<dbReference type="KEGG" id="msv:Mesil_3629"/>
<organism evidence="2 3">
    <name type="scientific">Allomeiothermus silvanus (strain ATCC 700542 / DSM 9946 / NBRC 106475 / NCIMB 13440 / VI-R2)</name>
    <name type="common">Thermus silvanus</name>
    <dbReference type="NCBI Taxonomy" id="526227"/>
    <lineage>
        <taxon>Bacteria</taxon>
        <taxon>Thermotogati</taxon>
        <taxon>Deinococcota</taxon>
        <taxon>Deinococci</taxon>
        <taxon>Thermales</taxon>
        <taxon>Thermaceae</taxon>
        <taxon>Allomeiothermus</taxon>
    </lineage>
</organism>